<dbReference type="Gene3D" id="3.40.720.10">
    <property type="entry name" value="Alkaline Phosphatase, subunit A"/>
    <property type="match status" value="1"/>
</dbReference>
<dbReference type="STRING" id="408657.SAMN04487995_0043"/>
<dbReference type="InterPro" id="IPR002591">
    <property type="entry name" value="Phosphodiest/P_Trfase"/>
</dbReference>
<protein>
    <submittedName>
        <fullName evidence="2">Predicted pyrophosphatase or phosphodiesterase, AlkP superfamily</fullName>
    </submittedName>
</protein>
<dbReference type="Pfam" id="PF01663">
    <property type="entry name" value="Phosphodiest"/>
    <property type="match status" value="1"/>
</dbReference>
<dbReference type="AlphaFoldDB" id="A0A1H6PZQ3"/>
<name>A0A1H6PZQ3_9BACT</name>
<dbReference type="OrthoDB" id="9779418at2"/>
<dbReference type="Proteomes" id="UP000199532">
    <property type="component" value="Unassembled WGS sequence"/>
</dbReference>
<evidence type="ECO:0000313" key="2">
    <source>
        <dbReference type="EMBL" id="SEI37088.1"/>
    </source>
</evidence>
<organism evidence="2 3">
    <name type="scientific">Dyadobacter koreensis</name>
    <dbReference type="NCBI Taxonomy" id="408657"/>
    <lineage>
        <taxon>Bacteria</taxon>
        <taxon>Pseudomonadati</taxon>
        <taxon>Bacteroidota</taxon>
        <taxon>Cytophagia</taxon>
        <taxon>Cytophagales</taxon>
        <taxon>Spirosomataceae</taxon>
        <taxon>Dyadobacter</taxon>
    </lineage>
</organism>
<evidence type="ECO:0000313" key="3">
    <source>
        <dbReference type="Proteomes" id="UP000199532"/>
    </source>
</evidence>
<dbReference type="PANTHER" id="PTHR10151:SF120">
    <property type="entry name" value="BIS(5'-ADENOSYL)-TRIPHOSPHATASE"/>
    <property type="match status" value="1"/>
</dbReference>
<dbReference type="EMBL" id="FNXY01000001">
    <property type="protein sequence ID" value="SEI37088.1"/>
    <property type="molecule type" value="Genomic_DNA"/>
</dbReference>
<dbReference type="InterPro" id="IPR017850">
    <property type="entry name" value="Alkaline_phosphatase_core_sf"/>
</dbReference>
<feature type="signal peptide" evidence="1">
    <location>
        <begin position="1"/>
        <end position="23"/>
    </location>
</feature>
<gene>
    <name evidence="2" type="ORF">SAMN04487995_0043</name>
</gene>
<sequence length="514" mass="56576">MKIRFTVAVILLLSVFHTCQSFGQKSGKSKTTDAKNKTLIVFFDGLRPDYITDSLMPNLYRFKKTASQVKHHHSVFPTVTRVNAASYSTGSYPARHGILGNTVYLPQVYPGKTIGTTHAELNKIASSISGPLLTSISLGEILQRAGEKMMVFSSGTTGQAFLQNPKISGGAIINPDLILPESFKNQVIAELGPVTEQPYGDQNRHKWITDALLRYGLVPKGPLVSTVWFSDPDGAAHSHGIGSKEAVEALRFVDAQFGRILTHLKTKGLLSKYNIIISTDHGFVTHAGKLNLTNFLIDEGLKISNESDDVVVAEGAVYVKDHNEESIKKIVAALHKQDWVGAVFTRSKNKNDLTGVIDGTLSFETIHYDHPRAGDILVSVNWNNEKNDKGYAGTDYATGVAGHGGSSPYEINIALMARGPDFKENYITTSPTSNVDIAPTILSIYNLPVPPEMDGRSVIELLKKTKNSGQLQKKEIIETEVNYDWGTYKLSIERSVLGNHRYINHTIVERRRTN</sequence>
<dbReference type="PANTHER" id="PTHR10151">
    <property type="entry name" value="ECTONUCLEOTIDE PYROPHOSPHATASE/PHOSPHODIESTERASE"/>
    <property type="match status" value="1"/>
</dbReference>
<proteinExistence type="predicted"/>
<keyword evidence="1" id="KW-0732">Signal</keyword>
<dbReference type="RefSeq" id="WP_090330528.1">
    <property type="nucleotide sequence ID" value="NZ_FNXY01000001.1"/>
</dbReference>
<keyword evidence="3" id="KW-1185">Reference proteome</keyword>
<dbReference type="SUPFAM" id="SSF53649">
    <property type="entry name" value="Alkaline phosphatase-like"/>
    <property type="match status" value="1"/>
</dbReference>
<evidence type="ECO:0000256" key="1">
    <source>
        <dbReference type="SAM" id="SignalP"/>
    </source>
</evidence>
<dbReference type="GO" id="GO:0016787">
    <property type="term" value="F:hydrolase activity"/>
    <property type="evidence" value="ECO:0007669"/>
    <property type="project" value="UniProtKB-ARBA"/>
</dbReference>
<feature type="chain" id="PRO_5011610766" evidence="1">
    <location>
        <begin position="24"/>
        <end position="514"/>
    </location>
</feature>
<accession>A0A1H6PZQ3</accession>
<reference evidence="2 3" key="1">
    <citation type="submission" date="2016-10" db="EMBL/GenBank/DDBJ databases">
        <authorList>
            <person name="de Groot N.N."/>
        </authorList>
    </citation>
    <scope>NUCLEOTIDE SEQUENCE [LARGE SCALE GENOMIC DNA]</scope>
    <source>
        <strain evidence="2 3">DSM 19938</strain>
    </source>
</reference>